<evidence type="ECO:0000313" key="8">
    <source>
        <dbReference type="EMBL" id="CAG9336189.1"/>
    </source>
</evidence>
<evidence type="ECO:0000256" key="2">
    <source>
        <dbReference type="ARBA" id="ARBA00022574"/>
    </source>
</evidence>
<feature type="domain" description="EML-like first beta-propeller" evidence="6">
    <location>
        <begin position="176"/>
        <end position="421"/>
    </location>
</feature>
<name>A0AAU9KCF7_9CILI</name>
<dbReference type="InterPro" id="IPR055439">
    <property type="entry name" value="Beta-prop_EML_1st"/>
</dbReference>
<evidence type="ECO:0000259" key="6">
    <source>
        <dbReference type="Pfam" id="PF23409"/>
    </source>
</evidence>
<feature type="region of interest" description="Disordered" evidence="5">
    <location>
        <begin position="1"/>
        <end position="45"/>
    </location>
</feature>
<keyword evidence="9" id="KW-1185">Reference proteome</keyword>
<dbReference type="InterPro" id="IPR050630">
    <property type="entry name" value="WD_repeat_EMAP"/>
</dbReference>
<evidence type="ECO:0000256" key="3">
    <source>
        <dbReference type="ARBA" id="ARBA00022737"/>
    </source>
</evidence>
<dbReference type="FunFam" id="2.130.10.10:FF:000320">
    <property type="entry name" value="echinoderm microtubule-associated protein-like 6"/>
    <property type="match status" value="1"/>
</dbReference>
<feature type="compositionally biased region" description="Basic and acidic residues" evidence="5">
    <location>
        <begin position="8"/>
        <end position="17"/>
    </location>
</feature>
<dbReference type="PANTHER" id="PTHR13720:SF33">
    <property type="entry name" value="HELP DOMAIN-CONTAINING PROTEIN"/>
    <property type="match status" value="1"/>
</dbReference>
<organism evidence="8 9">
    <name type="scientific">Blepharisma stoltei</name>
    <dbReference type="NCBI Taxonomy" id="1481888"/>
    <lineage>
        <taxon>Eukaryota</taxon>
        <taxon>Sar</taxon>
        <taxon>Alveolata</taxon>
        <taxon>Ciliophora</taxon>
        <taxon>Postciliodesmatophora</taxon>
        <taxon>Heterotrichea</taxon>
        <taxon>Heterotrichida</taxon>
        <taxon>Blepharismidae</taxon>
        <taxon>Blepharisma</taxon>
    </lineage>
</organism>
<dbReference type="SUPFAM" id="SSF50978">
    <property type="entry name" value="WD40 repeat-like"/>
    <property type="match status" value="2"/>
</dbReference>
<dbReference type="SUPFAM" id="SSF50998">
    <property type="entry name" value="Quinoprotein alcohol dehydrogenase-like"/>
    <property type="match status" value="1"/>
</dbReference>
<keyword evidence="2 4" id="KW-0853">WD repeat</keyword>
<comment type="caution">
    <text evidence="8">The sequence shown here is derived from an EMBL/GenBank/DDBJ whole genome shotgun (WGS) entry which is preliminary data.</text>
</comment>
<keyword evidence="3" id="KW-0677">Repeat</keyword>
<dbReference type="PANTHER" id="PTHR13720">
    <property type="entry name" value="WD-40 REPEAT PROTEIN"/>
    <property type="match status" value="1"/>
</dbReference>
<dbReference type="GO" id="GO:0008017">
    <property type="term" value="F:microtubule binding"/>
    <property type="evidence" value="ECO:0007669"/>
    <property type="project" value="TreeGrafter"/>
</dbReference>
<feature type="repeat" description="WD" evidence="4">
    <location>
        <begin position="435"/>
        <end position="477"/>
    </location>
</feature>
<dbReference type="SMART" id="SM00320">
    <property type="entry name" value="WD40"/>
    <property type="match status" value="12"/>
</dbReference>
<dbReference type="Pfam" id="PF03451">
    <property type="entry name" value="HELP"/>
    <property type="match status" value="1"/>
</dbReference>
<sequence length="733" mass="81557">MGCGASRETTHNVKLPEARPPPEPAARPRQEINTKPRYEDEHVQFDEDIDRELKAAAVSRKGKSISKMPTHTNEEVKVGLFDVEEVGVGDQMLAIKPWLGALRAPTNPPRVNNNPPNIRMELEYVYGYRCFDSRRNLFYTRNREIVYMTAAVGVVLNKQTNTQKLFGGGLVNQEFGHTDDITSLAIHPDKDIIATGEVGKNPKICIWKSSDPRVSISEFRQGRDSRAVAALGFSYDGRILASADLHNDHNVRIWNWEKGTLIAQDKGGPDRILDLCWSPRDFTFCTCGIKHMGFWTYNPNSAGIQLRKEKGIFGSVEAMCNMTCVQYMPDNTCVTGATNGQLYHWAGKNLKKAYQIHPQGQTVHSLAIVDEKIFSGSKDNTIRILDLSFTEIGRIETSSFARAIDVNGNTVLAGTRDGTIAEYQAGGNRRTVLMESHSDGEVWGLALSPTNANIVVTVGDDNAIKVWNMAQRKCVKTAILEENPGPQRRPGEGASTLATNSPNQQARAVCINGGNGHVAVGHNDGHISIFQNIENLRRIHIAKDPKEWIESMAYSPDSSKLAVGSHDNFIYIYNVENNYKLLHKLKGHSSFIIALDWSVDGSALHTNCGAYELLFWDTNSGQQVKSGGTAYRDEEWTTWTAKLGWNVQGIYEGVVDMTHVNCVDRSQNKRFFAVGNDWGNVVLFNNPNGEGAKGTSYRGHSEHVTNVKWSSNDEYLFSTGGYDQTVMQWKILN</sequence>
<dbReference type="InterPro" id="IPR011047">
    <property type="entry name" value="Quinoprotein_ADH-like_sf"/>
</dbReference>
<gene>
    <name evidence="8" type="ORF">BSTOLATCC_MIC66070</name>
</gene>
<dbReference type="InterPro" id="IPR005108">
    <property type="entry name" value="HELP"/>
</dbReference>
<dbReference type="Proteomes" id="UP001162131">
    <property type="component" value="Unassembled WGS sequence"/>
</dbReference>
<feature type="compositionally biased region" description="Basic and acidic residues" evidence="5">
    <location>
        <begin position="26"/>
        <end position="45"/>
    </location>
</feature>
<feature type="region of interest" description="Disordered" evidence="5">
    <location>
        <begin position="481"/>
        <end position="500"/>
    </location>
</feature>
<dbReference type="PROSITE" id="PS50294">
    <property type="entry name" value="WD_REPEATS_REGION"/>
    <property type="match status" value="1"/>
</dbReference>
<protein>
    <submittedName>
        <fullName evidence="8">Uncharacterized protein</fullName>
    </submittedName>
</protein>
<feature type="domain" description="EML-like second beta-propeller" evidence="7">
    <location>
        <begin position="442"/>
        <end position="731"/>
    </location>
</feature>
<feature type="repeat" description="WD" evidence="4">
    <location>
        <begin position="585"/>
        <end position="626"/>
    </location>
</feature>
<feature type="repeat" description="WD" evidence="4">
    <location>
        <begin position="697"/>
        <end position="733"/>
    </location>
</feature>
<dbReference type="EMBL" id="CAJZBQ010000064">
    <property type="protein sequence ID" value="CAG9336189.1"/>
    <property type="molecule type" value="Genomic_DNA"/>
</dbReference>
<evidence type="ECO:0000256" key="4">
    <source>
        <dbReference type="PROSITE-ProRule" id="PRU00221"/>
    </source>
</evidence>
<accession>A0AAU9KCF7</accession>
<dbReference type="Pfam" id="PF23409">
    <property type="entry name" value="Beta-prop_EML"/>
    <property type="match status" value="1"/>
</dbReference>
<dbReference type="InterPro" id="IPR055442">
    <property type="entry name" value="Beta-prop_EML-like_2nd"/>
</dbReference>
<reference evidence="8" key="1">
    <citation type="submission" date="2021-09" db="EMBL/GenBank/DDBJ databases">
        <authorList>
            <consortium name="AG Swart"/>
            <person name="Singh M."/>
            <person name="Singh A."/>
            <person name="Seah K."/>
            <person name="Emmerich C."/>
        </authorList>
    </citation>
    <scope>NUCLEOTIDE SEQUENCE</scope>
    <source>
        <strain evidence="8">ATCC30299</strain>
    </source>
</reference>
<dbReference type="InterPro" id="IPR036322">
    <property type="entry name" value="WD40_repeat_dom_sf"/>
</dbReference>
<dbReference type="PROSITE" id="PS00678">
    <property type="entry name" value="WD_REPEATS_1"/>
    <property type="match status" value="1"/>
</dbReference>
<feature type="repeat" description="WD" evidence="4">
    <location>
        <begin position="542"/>
        <end position="583"/>
    </location>
</feature>
<dbReference type="GO" id="GO:0005929">
    <property type="term" value="C:cilium"/>
    <property type="evidence" value="ECO:0007669"/>
    <property type="project" value="UniProtKB-ARBA"/>
</dbReference>
<evidence type="ECO:0000256" key="5">
    <source>
        <dbReference type="SAM" id="MobiDB-lite"/>
    </source>
</evidence>
<evidence type="ECO:0000259" key="7">
    <source>
        <dbReference type="Pfam" id="PF23414"/>
    </source>
</evidence>
<evidence type="ECO:0000256" key="1">
    <source>
        <dbReference type="ARBA" id="ARBA00006489"/>
    </source>
</evidence>
<dbReference type="InterPro" id="IPR001680">
    <property type="entry name" value="WD40_rpt"/>
</dbReference>
<dbReference type="Pfam" id="PF23414">
    <property type="entry name" value="Beta-prop_EML_2"/>
    <property type="match status" value="1"/>
</dbReference>
<dbReference type="Gene3D" id="2.130.10.10">
    <property type="entry name" value="YVTN repeat-like/Quinoprotein amine dehydrogenase"/>
    <property type="match status" value="2"/>
</dbReference>
<proteinExistence type="inferred from homology"/>
<dbReference type="InterPro" id="IPR019775">
    <property type="entry name" value="WD40_repeat_CS"/>
</dbReference>
<comment type="similarity">
    <text evidence="1">Belongs to the WD repeat EMAP family.</text>
</comment>
<dbReference type="PROSITE" id="PS50082">
    <property type="entry name" value="WD_REPEATS_2"/>
    <property type="match status" value="4"/>
</dbReference>
<dbReference type="AlphaFoldDB" id="A0AAU9KCF7"/>
<evidence type="ECO:0000313" key="9">
    <source>
        <dbReference type="Proteomes" id="UP001162131"/>
    </source>
</evidence>
<dbReference type="InterPro" id="IPR015943">
    <property type="entry name" value="WD40/YVTN_repeat-like_dom_sf"/>
</dbReference>